<evidence type="ECO:0000256" key="1">
    <source>
        <dbReference type="ARBA" id="ARBA00007613"/>
    </source>
</evidence>
<evidence type="ECO:0000313" key="3">
    <source>
        <dbReference type="EMBL" id="SAL02032.1"/>
    </source>
</evidence>
<dbReference type="InterPro" id="IPR003423">
    <property type="entry name" value="OMP_efflux"/>
</dbReference>
<sequence length="457" mass="48465">MKRCLMLALFATLGGCLSHAPPPAADVPVPSTYRYASGSSNGDPVTACWWHGFGSDELDRFIAQAQSGNYDIAAALARVKQARATAKIAGAPLLPNVSGFADASRQGGFMVNDTLPSGSAFDIGLLASYEIDFWGKNRATSDAAIARVRASEFDRVTVQLTLTADVANAWLQTVALREREAIATRNLDTARSILRNVESQFRAGFVTALDVAQQRTLVASQLRAVAALHQQGNDSEASLATLLGIPSSEFTVSTRSLDALHAPAVDAGLPSSLLTRRPDVAYSEAQLAAAHADVYAARAAMFPTVTLTASVGTGGDRIQRLFENPLYTVAAGLTAPIFNAGALAAGHDLALAQQEELLAAYRQAIVAAFADVDRTLNARAGADEQTRAQDDELREARHTLELAQSRYRAGAETALTVLDAQRTLYAAEDERVQLHLARLQTAVSTYRALGGGWGATP</sequence>
<dbReference type="Pfam" id="PF02321">
    <property type="entry name" value="OEP"/>
    <property type="match status" value="2"/>
</dbReference>
<keyword evidence="2" id="KW-0812">Transmembrane</keyword>
<dbReference type="PANTHER" id="PTHR30203:SF33">
    <property type="entry name" value="BLR4455 PROTEIN"/>
    <property type="match status" value="1"/>
</dbReference>
<dbReference type="GO" id="GO:0005886">
    <property type="term" value="C:plasma membrane"/>
    <property type="evidence" value="ECO:0007669"/>
    <property type="project" value="UniProtKB-SubCell"/>
</dbReference>
<keyword evidence="2 3" id="KW-0449">Lipoprotein</keyword>
<reference evidence="3" key="1">
    <citation type="submission" date="2016-01" db="EMBL/GenBank/DDBJ databases">
        <authorList>
            <person name="Peeters C."/>
        </authorList>
    </citation>
    <scope>NUCLEOTIDE SEQUENCE [LARGE SCALE GENOMIC DNA]</scope>
    <source>
        <strain evidence="3">LMG 29323</strain>
    </source>
</reference>
<protein>
    <submittedName>
        <fullName evidence="3">RND efflux system outer membrane lipoprotein</fullName>
    </submittedName>
</protein>
<keyword evidence="2" id="KW-1134">Transmembrane beta strand</keyword>
<dbReference type="Gene3D" id="1.20.1600.10">
    <property type="entry name" value="Outer membrane efflux proteins (OEP)"/>
    <property type="match status" value="1"/>
</dbReference>
<evidence type="ECO:0000256" key="2">
    <source>
        <dbReference type="RuleBase" id="RU362097"/>
    </source>
</evidence>
<dbReference type="PROSITE" id="PS51257">
    <property type="entry name" value="PROKAR_LIPOPROTEIN"/>
    <property type="match status" value="1"/>
</dbReference>
<proteinExistence type="inferred from homology"/>
<dbReference type="InterPro" id="IPR010131">
    <property type="entry name" value="MdtP/NodT-like"/>
</dbReference>
<keyword evidence="4" id="KW-1185">Reference proteome</keyword>
<dbReference type="Proteomes" id="UP000054911">
    <property type="component" value="Unassembled WGS sequence"/>
</dbReference>
<comment type="caution">
    <text evidence="3">The sequence shown here is derived from an EMBL/GenBank/DDBJ whole genome shotgun (WGS) entry which is preliminary data.</text>
</comment>
<dbReference type="AlphaFoldDB" id="A0A158E582"/>
<keyword evidence="2" id="KW-0732">Signal</keyword>
<dbReference type="GO" id="GO:0015562">
    <property type="term" value="F:efflux transmembrane transporter activity"/>
    <property type="evidence" value="ECO:0007669"/>
    <property type="project" value="InterPro"/>
</dbReference>
<feature type="signal peptide" evidence="2">
    <location>
        <begin position="1"/>
        <end position="20"/>
    </location>
</feature>
<comment type="similarity">
    <text evidence="1 2">Belongs to the outer membrane factor (OMF) (TC 1.B.17) family.</text>
</comment>
<dbReference type="Gene3D" id="2.20.200.10">
    <property type="entry name" value="Outer membrane efflux proteins (OEP)"/>
    <property type="match status" value="1"/>
</dbReference>
<organism evidence="3 4">
    <name type="scientific">Caballeronia pedi</name>
    <dbReference type="NCBI Taxonomy" id="1777141"/>
    <lineage>
        <taxon>Bacteria</taxon>
        <taxon>Pseudomonadati</taxon>
        <taxon>Pseudomonadota</taxon>
        <taxon>Betaproteobacteria</taxon>
        <taxon>Burkholderiales</taxon>
        <taxon>Burkholderiaceae</taxon>
        <taxon>Caballeronia</taxon>
    </lineage>
</organism>
<dbReference type="PANTHER" id="PTHR30203">
    <property type="entry name" value="OUTER MEMBRANE CATION EFFLUX PROTEIN"/>
    <property type="match status" value="1"/>
</dbReference>
<dbReference type="EMBL" id="FCOE02000073">
    <property type="protein sequence ID" value="SAL02032.1"/>
    <property type="molecule type" value="Genomic_DNA"/>
</dbReference>
<name>A0A158E582_9BURK</name>
<accession>A0A158E582</accession>
<gene>
    <name evidence="3" type="ORF">AWB80_08259</name>
</gene>
<evidence type="ECO:0000313" key="4">
    <source>
        <dbReference type="Proteomes" id="UP000054911"/>
    </source>
</evidence>
<dbReference type="STRING" id="1777141.AWB80_08259"/>
<dbReference type="NCBIfam" id="TIGR01845">
    <property type="entry name" value="outer_NodT"/>
    <property type="match status" value="1"/>
</dbReference>
<comment type="subcellular location">
    <subcellularLocation>
        <location evidence="2">Cell membrane</location>
        <topology evidence="2">Lipid-anchor</topology>
    </subcellularLocation>
</comment>
<dbReference type="SUPFAM" id="SSF56954">
    <property type="entry name" value="Outer membrane efflux proteins (OEP)"/>
    <property type="match status" value="1"/>
</dbReference>
<feature type="chain" id="PRO_5007359947" evidence="2">
    <location>
        <begin position="21"/>
        <end position="457"/>
    </location>
</feature>
<keyword evidence="2" id="KW-0564">Palmitate</keyword>
<keyword evidence="2" id="KW-0472">Membrane</keyword>
<dbReference type="OrthoDB" id="9770517at2"/>